<dbReference type="GeneID" id="36338258"/>
<protein>
    <submittedName>
        <fullName evidence="1">Uncharacterized protein</fullName>
    </submittedName>
</protein>
<proteinExistence type="predicted"/>
<keyword evidence="2" id="KW-1185">Reference proteome</keyword>
<comment type="caution">
    <text evidence="1">The sequence shown here is derived from an EMBL/GenBank/DDBJ whole genome shotgun (WGS) entry which is preliminary data.</text>
</comment>
<organism evidence="1 2">
    <name type="scientific">Echinococcus granulosus</name>
    <name type="common">Hydatid tapeworm</name>
    <dbReference type="NCBI Taxonomy" id="6210"/>
    <lineage>
        <taxon>Eukaryota</taxon>
        <taxon>Metazoa</taxon>
        <taxon>Spiralia</taxon>
        <taxon>Lophotrochozoa</taxon>
        <taxon>Platyhelminthes</taxon>
        <taxon>Cestoda</taxon>
        <taxon>Eucestoda</taxon>
        <taxon>Cyclophyllidea</taxon>
        <taxon>Taeniidae</taxon>
        <taxon>Echinococcus</taxon>
        <taxon>Echinococcus granulosus group</taxon>
    </lineage>
</organism>
<reference evidence="1 2" key="1">
    <citation type="journal article" date="2013" name="Nat. Genet.">
        <title>The genome of the hydatid tapeworm Echinococcus granulosus.</title>
        <authorList>
            <person name="Zheng H."/>
            <person name="Zhang W."/>
            <person name="Zhang L."/>
            <person name="Zhang Z."/>
            <person name="Li J."/>
            <person name="Lu G."/>
            <person name="Zhu Y."/>
            <person name="Wang Y."/>
            <person name="Huang Y."/>
            <person name="Liu J."/>
            <person name="Kang H."/>
            <person name="Chen J."/>
            <person name="Wang L."/>
            <person name="Chen A."/>
            <person name="Yu S."/>
            <person name="Gao Z."/>
            <person name="Jin L."/>
            <person name="Gu W."/>
            <person name="Wang Z."/>
            <person name="Zhao L."/>
            <person name="Shi B."/>
            <person name="Wen H."/>
            <person name="Lin R."/>
            <person name="Jones M.K."/>
            <person name="Brejova B."/>
            <person name="Vinar T."/>
            <person name="Zhao G."/>
            <person name="McManus D.P."/>
            <person name="Chen Z."/>
            <person name="Zhou Y."/>
            <person name="Wang S."/>
        </authorList>
    </citation>
    <scope>NUCLEOTIDE SEQUENCE [LARGE SCALE GENOMIC DNA]</scope>
</reference>
<dbReference type="KEGG" id="egl:EGR_02543"/>
<gene>
    <name evidence="1" type="ORF">EGR_02543</name>
</gene>
<dbReference type="EMBL" id="APAU02000011">
    <property type="protein sequence ID" value="EUB62747.1"/>
    <property type="molecule type" value="Genomic_DNA"/>
</dbReference>
<dbReference type="AlphaFoldDB" id="W6UWB4"/>
<dbReference type="RefSeq" id="XP_024353943.1">
    <property type="nucleotide sequence ID" value="XM_024491792.1"/>
</dbReference>
<evidence type="ECO:0000313" key="1">
    <source>
        <dbReference type="EMBL" id="EUB62747.1"/>
    </source>
</evidence>
<evidence type="ECO:0000313" key="2">
    <source>
        <dbReference type="Proteomes" id="UP000019149"/>
    </source>
</evidence>
<dbReference type="CTD" id="36338258"/>
<dbReference type="Proteomes" id="UP000019149">
    <property type="component" value="Unassembled WGS sequence"/>
</dbReference>
<accession>W6UWB4</accession>
<name>W6UWB4_ECHGR</name>
<sequence>MKVIDTKSQLLKVKLTIAKYKLITNDMKNLHYDSNRMVLENLLCCCFNKFHFPAPKRVIECCCVFRRQGILSMGSSEEQLKMHSNYVIKFKLLKLFKRSKFLLILTTKGKNEIIKNFVENKNNEALQNTLQGHMVTKSFAYLALCFTKCIANNQQRRGGFQCALATHSL</sequence>